<dbReference type="RefSeq" id="WP_104973819.1">
    <property type="nucleotide sequence ID" value="NZ_CP014133.1"/>
</dbReference>
<reference evidence="2" key="1">
    <citation type="submission" date="2017-12" db="EMBL/GenBank/DDBJ databases">
        <title>FDA dAtabase for Regulatory Grade micrObial Sequences (FDA-ARGOS): Supporting development and validation of Infectious Disease Dx tests.</title>
        <authorList>
            <person name="Hoffmann M."/>
            <person name="Allard M."/>
            <person name="Evans P."/>
            <person name="Brown E."/>
            <person name="Tallon L.J."/>
            <person name="Sadzewicz L."/>
            <person name="Sengamalay N."/>
            <person name="Ott S."/>
            <person name="Godinez A."/>
            <person name="Nagaraj S."/>
            <person name="Vavikolanu K."/>
            <person name="Aluvathingal J."/>
            <person name="Nadendla S."/>
            <person name="Hobson J."/>
            <person name="Sichtig H."/>
        </authorList>
    </citation>
    <scope>NUCLEOTIDE SEQUENCE [LARGE SCALE GENOMIC DNA]</scope>
    <source>
        <strain evidence="2">LMG 3418</strain>
    </source>
</reference>
<keyword evidence="2" id="KW-1185">Reference proteome</keyword>
<evidence type="ECO:0008006" key="3">
    <source>
        <dbReference type="Google" id="ProtNLM"/>
    </source>
</evidence>
<dbReference type="Proteomes" id="UP000237665">
    <property type="component" value="Chromosome 2"/>
</dbReference>
<gene>
    <name evidence="1" type="ORF">AL468_24250</name>
</gene>
<evidence type="ECO:0000313" key="2">
    <source>
        <dbReference type="Proteomes" id="UP000237665"/>
    </source>
</evidence>
<protein>
    <recommendedName>
        <fullName evidence="3">DNA mismatch repair protein</fullName>
    </recommendedName>
</protein>
<evidence type="ECO:0000313" key="1">
    <source>
        <dbReference type="EMBL" id="AVH30212.1"/>
    </source>
</evidence>
<name>A0ABN5HUM6_9VIBR</name>
<dbReference type="EMBL" id="CP014133">
    <property type="protein sequence ID" value="AVH30212.1"/>
    <property type="molecule type" value="Genomic_DNA"/>
</dbReference>
<dbReference type="Gene3D" id="3.30.565.10">
    <property type="entry name" value="Histidine kinase-like ATPase, C-terminal domain"/>
    <property type="match status" value="1"/>
</dbReference>
<organism evidence="1 2">
    <name type="scientific">Vibrio diabolicus</name>
    <dbReference type="NCBI Taxonomy" id="50719"/>
    <lineage>
        <taxon>Bacteria</taxon>
        <taxon>Pseudomonadati</taxon>
        <taxon>Pseudomonadota</taxon>
        <taxon>Gammaproteobacteria</taxon>
        <taxon>Vibrionales</taxon>
        <taxon>Vibrionaceae</taxon>
        <taxon>Vibrio</taxon>
        <taxon>Vibrio diabolicus subgroup</taxon>
    </lineage>
</organism>
<dbReference type="SUPFAM" id="SSF55874">
    <property type="entry name" value="ATPase domain of HSP90 chaperone/DNA topoisomerase II/histidine kinase"/>
    <property type="match status" value="1"/>
</dbReference>
<dbReference type="Pfam" id="PF13589">
    <property type="entry name" value="HATPase_c_3"/>
    <property type="match status" value="1"/>
</dbReference>
<accession>A0ABN5HUM6</accession>
<dbReference type="InterPro" id="IPR036890">
    <property type="entry name" value="HATPase_C_sf"/>
</dbReference>
<proteinExistence type="predicted"/>
<sequence>MTEKKLSASNSGVRNKFNRVSKAKAFAEYVWNSLDSGATDVEINVRADQELNQILDITITDNGSGIEMKGDISPFDKFEESSKKNANDPLIKGKYGRGRLSFFKFCRSASWVSKHKNNDRYVEIKITDGSLDRFIINQSDNNESLLSSTGTRVTFNELSLTVDEFNKSFVNYLENHVTWICKVKKNIKLRVNGHELSQAEIINESYFDRDILSDNVQFDVIVWKNSIENESPHIYFCDLNNNVITKKKYKSKNSFNCSCVISSNWFSQFNSDDETVLTSKVDIDSEKFQTILKCATDSLDEKYLELKKSAIDELIDEYEREGIISTSHAKSPLSRFKTQQLKDAIRVIFQADSSVFTELANKKQKTILVKLIDRIVNSDDPDSLFEVLDGVISLSDSDMKILSNTLEKVTMTNIVRTIKQLEDRLHALDLFEKLLENKNDTYEVAHIQKIVESNMWIFGEEFNVLTTEEEKFDKALRKYLKFKNESIDSIDDIENEDYHPRHYDKYSIEHQHKQKEMDIFASQKMPMYDQGEAYFKNIIVELKRPSVKLTDKELQQIKNYMSVVSSEENFDTTKDQWDFVLVGNQISTNPQKSFNINMELKNSKVYGKPGLAGDYGNMRIWVKEWSQVIGDYKLRYNHIIKSLNKKYDEVLEDNPNKLTQNIKSLSNV</sequence>